<dbReference type="Proteomes" id="UP000013167">
    <property type="component" value="Unassembled WGS sequence"/>
</dbReference>
<evidence type="ECO:0000259" key="5">
    <source>
        <dbReference type="Pfam" id="PF06803"/>
    </source>
</evidence>
<organism evidence="6 7">
    <name type="scientific">Phycicoccus elongatus Lp2</name>
    <dbReference type="NCBI Taxonomy" id="1193181"/>
    <lineage>
        <taxon>Bacteria</taxon>
        <taxon>Bacillati</taxon>
        <taxon>Actinomycetota</taxon>
        <taxon>Actinomycetes</taxon>
        <taxon>Micrococcales</taxon>
        <taxon>Intrasporangiaceae</taxon>
        <taxon>Phycicoccus</taxon>
    </lineage>
</organism>
<dbReference type="InterPro" id="IPR010652">
    <property type="entry name" value="DUF1232"/>
</dbReference>
<keyword evidence="2" id="KW-0812">Transmembrane</keyword>
<evidence type="ECO:0000256" key="3">
    <source>
        <dbReference type="ARBA" id="ARBA00022989"/>
    </source>
</evidence>
<keyword evidence="4" id="KW-0472">Membrane</keyword>
<feature type="domain" description="DUF1232" evidence="5">
    <location>
        <begin position="54"/>
        <end position="90"/>
    </location>
</feature>
<dbReference type="Pfam" id="PF06803">
    <property type="entry name" value="DUF1232"/>
    <property type="match status" value="1"/>
</dbReference>
<dbReference type="HOGENOM" id="CLU_132031_0_0_11"/>
<comment type="subcellular location">
    <subcellularLocation>
        <location evidence="1">Endomembrane system</location>
        <topology evidence="1">Multi-pass membrane protein</topology>
    </subcellularLocation>
</comment>
<dbReference type="AlphaFoldDB" id="N0DYZ1"/>
<evidence type="ECO:0000256" key="2">
    <source>
        <dbReference type="ARBA" id="ARBA00022692"/>
    </source>
</evidence>
<evidence type="ECO:0000313" key="6">
    <source>
        <dbReference type="EMBL" id="CCH69692.1"/>
    </source>
</evidence>
<comment type="caution">
    <text evidence="6">The sequence shown here is derived from an EMBL/GenBank/DDBJ whole genome shotgun (WGS) entry which is preliminary data.</text>
</comment>
<accession>N0DYZ1</accession>
<name>N0DYZ1_9MICO</name>
<gene>
    <name evidence="6" type="ORF">BN10_300033</name>
</gene>
<dbReference type="RefSeq" id="WP_010849584.1">
    <property type="nucleotide sequence ID" value="NZ_HF570956.1"/>
</dbReference>
<dbReference type="GO" id="GO:0012505">
    <property type="term" value="C:endomembrane system"/>
    <property type="evidence" value="ECO:0007669"/>
    <property type="project" value="UniProtKB-SubCell"/>
</dbReference>
<protein>
    <recommendedName>
        <fullName evidence="5">DUF1232 domain-containing protein</fullName>
    </recommendedName>
</protein>
<evidence type="ECO:0000256" key="1">
    <source>
        <dbReference type="ARBA" id="ARBA00004127"/>
    </source>
</evidence>
<dbReference type="STRING" id="1193181.BN10_300033"/>
<sequence length="122" mass="12965">MASPRLSIIRNLFAAFRLASRPGGPSVGERLSSLPRLVRAVARGEYVGATTGRLLLMVGALAWLVSPLDLLPEAVLGVFGLVDDAVIASWLVTTVVNETEAFIGWERGITATSETVPGHVLR</sequence>
<evidence type="ECO:0000313" key="7">
    <source>
        <dbReference type="Proteomes" id="UP000013167"/>
    </source>
</evidence>
<keyword evidence="3" id="KW-1133">Transmembrane helix</keyword>
<proteinExistence type="predicted"/>
<dbReference type="OrthoDB" id="5147173at2"/>
<keyword evidence="7" id="KW-1185">Reference proteome</keyword>
<dbReference type="EMBL" id="CAIZ01000098">
    <property type="protein sequence ID" value="CCH69692.1"/>
    <property type="molecule type" value="Genomic_DNA"/>
</dbReference>
<dbReference type="eggNOG" id="COG3339">
    <property type="taxonomic scope" value="Bacteria"/>
</dbReference>
<evidence type="ECO:0000256" key="4">
    <source>
        <dbReference type="ARBA" id="ARBA00023136"/>
    </source>
</evidence>
<reference evidence="6 7" key="1">
    <citation type="journal article" date="2013" name="ISME J.">
        <title>A metabolic model for members of the genus Tetrasphaera involved in enhanced biological phosphorus removal.</title>
        <authorList>
            <person name="Kristiansen R."/>
            <person name="Nguyen H.T.T."/>
            <person name="Saunders A.M."/>
            <person name="Nielsen J.L."/>
            <person name="Wimmer R."/>
            <person name="Le V.Q."/>
            <person name="McIlroy S.J."/>
            <person name="Petrovski S."/>
            <person name="Seviour R.J."/>
            <person name="Calteau A."/>
            <person name="Nielsen K.L."/>
            <person name="Nielsen P.H."/>
        </authorList>
    </citation>
    <scope>NUCLEOTIDE SEQUENCE [LARGE SCALE GENOMIC DNA]</scope>
    <source>
        <strain evidence="6 7">Lp2</strain>
    </source>
</reference>